<feature type="transmembrane region" description="Helical" evidence="7">
    <location>
        <begin position="55"/>
        <end position="79"/>
    </location>
</feature>
<protein>
    <submittedName>
        <fullName evidence="9">Cation:proton antiporter</fullName>
    </submittedName>
</protein>
<feature type="transmembrane region" description="Helical" evidence="7">
    <location>
        <begin position="6"/>
        <end position="27"/>
    </location>
</feature>
<evidence type="ECO:0000256" key="1">
    <source>
        <dbReference type="ARBA" id="ARBA00004141"/>
    </source>
</evidence>
<dbReference type="InterPro" id="IPR006153">
    <property type="entry name" value="Cation/H_exchanger_TM"/>
</dbReference>
<dbReference type="InterPro" id="IPR038770">
    <property type="entry name" value="Na+/solute_symporter_sf"/>
</dbReference>
<organism evidence="9 10">
    <name type="scientific">Salinicoccus bachuensis</name>
    <dbReference type="NCBI Taxonomy" id="3136731"/>
    <lineage>
        <taxon>Bacteria</taxon>
        <taxon>Bacillati</taxon>
        <taxon>Bacillota</taxon>
        <taxon>Bacilli</taxon>
        <taxon>Bacillales</taxon>
        <taxon>Staphylococcaceae</taxon>
        <taxon>Salinicoccus</taxon>
    </lineage>
</organism>
<keyword evidence="4 7" id="KW-0812">Transmembrane</keyword>
<dbReference type="RefSeq" id="WP_342387590.1">
    <property type="nucleotide sequence ID" value="NZ_CP138333.2"/>
</dbReference>
<name>A0ABZ3CHV1_9STAP</name>
<keyword evidence="5 7" id="KW-1133">Transmembrane helix</keyword>
<feature type="transmembrane region" description="Helical" evidence="7">
    <location>
        <begin position="32"/>
        <end position="49"/>
    </location>
</feature>
<evidence type="ECO:0000313" key="9">
    <source>
        <dbReference type="EMBL" id="WZX29016.1"/>
    </source>
</evidence>
<feature type="transmembrane region" description="Helical" evidence="7">
    <location>
        <begin position="217"/>
        <end position="250"/>
    </location>
</feature>
<evidence type="ECO:0000256" key="4">
    <source>
        <dbReference type="ARBA" id="ARBA00022692"/>
    </source>
</evidence>
<dbReference type="PANTHER" id="PTHR42751:SF3">
    <property type="entry name" value="SODIUM_GLUTAMATE SYMPORTER"/>
    <property type="match status" value="1"/>
</dbReference>
<sequence length="384" mass="42024">MSGFLTAPTLFVSGLLLLALFVGGLLAYRLKIPDVIIFLLLGIMIGLFIEESELMHYAAEVGIVLLFFMLGMEFPIKVLGRMARDIYRPGLIDLVLSFGVTFFIAVFMGLDVTSALLVGGVVYATSSSITAKMLQKSNRLINDESDFMLGILIFEDVVAPILVAVIASMYLSGGISGMQLFIVFVKIIVLIAVAIFLARVVFTRLRPFIGRLLDEDFFILFIIGFALFYAGLALWLGLSEVLGAFLAGIMFAESKQSKDLQNHTRNMRDLLIPIFFIYFGTTIDVTEGVPMIPLLSILLVWSIVAKIAVGYFGGQIYGLGIKQSWTAGFSLTPRGEFSIIIAALAATELKTFSGMFIFFSAVAGILLFEMAPQIATRLAGMRKT</sequence>
<dbReference type="EMBL" id="CP138333">
    <property type="protein sequence ID" value="WZX29016.1"/>
    <property type="molecule type" value="Genomic_DNA"/>
</dbReference>
<evidence type="ECO:0000259" key="8">
    <source>
        <dbReference type="Pfam" id="PF00999"/>
    </source>
</evidence>
<keyword evidence="10" id="KW-1185">Reference proteome</keyword>
<reference evidence="10" key="1">
    <citation type="submission" date="2023-10" db="EMBL/GenBank/DDBJ databases">
        <title>Genome analysis and identification of Salinococcus sp. Bachu38 nov., a PGPR from the rhizosphere of Tamarix.</title>
        <authorList>
            <person name="Liang Z."/>
            <person name="Zhang X."/>
            <person name="Jia J."/>
            <person name="Chen X."/>
            <person name="Wang Y."/>
            <person name="Wang Q."/>
            <person name="Wang R."/>
        </authorList>
    </citation>
    <scope>NUCLEOTIDE SEQUENCE [LARGE SCALE GENOMIC DNA]</scope>
    <source>
        <strain evidence="10">Bachu38</strain>
    </source>
</reference>
<feature type="transmembrane region" description="Helical" evidence="7">
    <location>
        <begin position="177"/>
        <end position="197"/>
    </location>
</feature>
<comment type="subcellular location">
    <subcellularLocation>
        <location evidence="1">Membrane</location>
        <topology evidence="1">Multi-pass membrane protein</topology>
    </subcellularLocation>
</comment>
<dbReference type="Proteomes" id="UP001455384">
    <property type="component" value="Chromosome"/>
</dbReference>
<evidence type="ECO:0000256" key="3">
    <source>
        <dbReference type="ARBA" id="ARBA00022448"/>
    </source>
</evidence>
<evidence type="ECO:0000256" key="7">
    <source>
        <dbReference type="SAM" id="Phobius"/>
    </source>
</evidence>
<evidence type="ECO:0000256" key="2">
    <source>
        <dbReference type="ARBA" id="ARBA00005551"/>
    </source>
</evidence>
<proteinExistence type="inferred from homology"/>
<keyword evidence="3" id="KW-0813">Transport</keyword>
<feature type="transmembrane region" description="Helical" evidence="7">
    <location>
        <begin position="298"/>
        <end position="317"/>
    </location>
</feature>
<feature type="transmembrane region" description="Helical" evidence="7">
    <location>
        <begin position="270"/>
        <end position="286"/>
    </location>
</feature>
<dbReference type="Pfam" id="PF00999">
    <property type="entry name" value="Na_H_Exchanger"/>
    <property type="match status" value="1"/>
</dbReference>
<feature type="domain" description="Cation/H+ exchanger transmembrane" evidence="8">
    <location>
        <begin position="18"/>
        <end position="368"/>
    </location>
</feature>
<evidence type="ECO:0000313" key="10">
    <source>
        <dbReference type="Proteomes" id="UP001455384"/>
    </source>
</evidence>
<accession>A0ABZ3CHV1</accession>
<gene>
    <name evidence="9" type="ORF">RQP18_10150</name>
</gene>
<keyword evidence="6 7" id="KW-0472">Membrane</keyword>
<feature type="transmembrane region" description="Helical" evidence="7">
    <location>
        <begin position="147"/>
        <end position="171"/>
    </location>
</feature>
<evidence type="ECO:0000256" key="5">
    <source>
        <dbReference type="ARBA" id="ARBA00022989"/>
    </source>
</evidence>
<feature type="transmembrane region" description="Helical" evidence="7">
    <location>
        <begin position="337"/>
        <end position="368"/>
    </location>
</feature>
<dbReference type="PANTHER" id="PTHR42751">
    <property type="entry name" value="SODIUM/HYDROGEN EXCHANGER FAMILY/TRKA DOMAIN PROTEIN"/>
    <property type="match status" value="1"/>
</dbReference>
<evidence type="ECO:0000256" key="6">
    <source>
        <dbReference type="ARBA" id="ARBA00023136"/>
    </source>
</evidence>
<dbReference type="Gene3D" id="1.20.1530.20">
    <property type="match status" value="1"/>
</dbReference>
<comment type="similarity">
    <text evidence="2">Belongs to the monovalent cation:proton antiporter 2 (CPA2) transporter (TC 2.A.37) family.</text>
</comment>
<feature type="transmembrane region" description="Helical" evidence="7">
    <location>
        <begin position="91"/>
        <end position="110"/>
    </location>
</feature>